<dbReference type="KEGG" id="nzl:D0T92_07370"/>
<dbReference type="AlphaFoldDB" id="A0A5J6PZQ9"/>
<evidence type="ECO:0000313" key="3">
    <source>
        <dbReference type="Proteomes" id="UP000325713"/>
    </source>
</evidence>
<dbReference type="RefSeq" id="WP_151051581.1">
    <property type="nucleotide sequence ID" value="NZ_CP031700.1"/>
</dbReference>
<protein>
    <submittedName>
        <fullName evidence="2">Uncharacterized protein</fullName>
    </submittedName>
</protein>
<dbReference type="OrthoDB" id="9155983at2"/>
<keyword evidence="1" id="KW-0175">Coiled coil</keyword>
<proteinExistence type="predicted"/>
<accession>A0A5J6PZQ9</accession>
<sequence>MNEYTLSQHFVAYPVFNIRVTYRYRKVRKPTVFDKLIMSLVMDFPQLKQKSLGEIIQSMQLDEVFIRKTLEDMLEAGLIEDIDLDNDLNNIQIEELILTNHGEKFFKEKKMISRRKSANENFFFNPLINAYEQFHNIKDNQIDIKLDHELFTPNQETLTKLSINKMAELSWVKSDIDLESNGIDNNIDIEQIKWKTAKVSLVLDNNYNVTLRCDDKLFKSWLDNRSLDVIHNKIIKPILDKADNIIEPILNKIKIDNLNNLLSLVLADQNTDLKQLKQTVPINFSNAQEFNNQAPYIILNNNHDEAKLKDQILSISCNQEYEETITKIFWDPCSFNLFYEEIGYIPAYFHHQEIKLPVRILSKNENNQIAELSALNNPNFDTLAFMANYLPYKEIIEKFPKMDILEAISFKEQFEKNWNNKKFITGSPDIWAEKINLLNNNDEIEKFTKLFPNIPLSLSKINDNLHSTLIDEAFKNPKSQIAKTAELSHLFKLTNELSKFNDITRIQLNLINQDTMKKFIEWESIKLEFKRKYPKINSIELDKRTQNITNFYTKINELFEPISPNKKFAVLDTDFIRKYPEKLFNIQKDRIVILSKTTLDELDYQKEKSQKDIYEANKILNSIQTDSLDQEIKDTIEDIENINNKIKEFESQIQNKRSILASLKNHSEKENV</sequence>
<reference evidence="2 3" key="1">
    <citation type="submission" date="2018-08" db="EMBL/GenBank/DDBJ databases">
        <title>Neisseria zalophi ATCC BAA-2455 complete genome.</title>
        <authorList>
            <person name="Veseli I.A."/>
            <person name="Buttler R."/>
            <person name="Mascarenhas dos Santos A.C."/>
            <person name="Pombert J.-F."/>
        </authorList>
    </citation>
    <scope>NUCLEOTIDE SEQUENCE [LARGE SCALE GENOMIC DNA]</scope>
    <source>
        <strain evidence="2 3">ATCC BAA-2455</strain>
    </source>
</reference>
<keyword evidence="3" id="KW-1185">Reference proteome</keyword>
<evidence type="ECO:0000256" key="1">
    <source>
        <dbReference type="SAM" id="Coils"/>
    </source>
</evidence>
<evidence type="ECO:0000313" key="2">
    <source>
        <dbReference type="EMBL" id="QEY26362.1"/>
    </source>
</evidence>
<feature type="coiled-coil region" evidence="1">
    <location>
        <begin position="625"/>
        <end position="666"/>
    </location>
</feature>
<name>A0A5J6PZQ9_9NEIS</name>
<organism evidence="2 3">
    <name type="scientific">Neisseria zalophi</name>
    <dbReference type="NCBI Taxonomy" id="640030"/>
    <lineage>
        <taxon>Bacteria</taxon>
        <taxon>Pseudomonadati</taxon>
        <taxon>Pseudomonadota</taxon>
        <taxon>Betaproteobacteria</taxon>
        <taxon>Neisseriales</taxon>
        <taxon>Neisseriaceae</taxon>
        <taxon>Neisseria</taxon>
    </lineage>
</organism>
<gene>
    <name evidence="2" type="ORF">D0T92_07370</name>
</gene>
<dbReference type="EMBL" id="CP031700">
    <property type="protein sequence ID" value="QEY26362.1"/>
    <property type="molecule type" value="Genomic_DNA"/>
</dbReference>
<dbReference type="Proteomes" id="UP000325713">
    <property type="component" value="Chromosome"/>
</dbReference>